<accession>A0A0E9QP49</accession>
<protein>
    <submittedName>
        <fullName evidence="1">Uncharacterized protein</fullName>
    </submittedName>
</protein>
<proteinExistence type="predicted"/>
<sequence>MSSTYWIWRDSVLKRSPGSGPGIFWISASFKNATCTSNVRERQEPILV</sequence>
<organism evidence="1">
    <name type="scientific">Anguilla anguilla</name>
    <name type="common">European freshwater eel</name>
    <name type="synonym">Muraena anguilla</name>
    <dbReference type="NCBI Taxonomy" id="7936"/>
    <lineage>
        <taxon>Eukaryota</taxon>
        <taxon>Metazoa</taxon>
        <taxon>Chordata</taxon>
        <taxon>Craniata</taxon>
        <taxon>Vertebrata</taxon>
        <taxon>Euteleostomi</taxon>
        <taxon>Actinopterygii</taxon>
        <taxon>Neopterygii</taxon>
        <taxon>Teleostei</taxon>
        <taxon>Anguilliformes</taxon>
        <taxon>Anguillidae</taxon>
        <taxon>Anguilla</taxon>
    </lineage>
</organism>
<evidence type="ECO:0000313" key="1">
    <source>
        <dbReference type="EMBL" id="JAH18619.1"/>
    </source>
</evidence>
<dbReference type="EMBL" id="GBXM01089958">
    <property type="protein sequence ID" value="JAH18619.1"/>
    <property type="molecule type" value="Transcribed_RNA"/>
</dbReference>
<name>A0A0E9QP49_ANGAN</name>
<dbReference type="AlphaFoldDB" id="A0A0E9QP49"/>
<reference evidence="1" key="2">
    <citation type="journal article" date="2015" name="Fish Shellfish Immunol.">
        <title>Early steps in the European eel (Anguilla anguilla)-Vibrio vulnificus interaction in the gills: Role of the RtxA13 toxin.</title>
        <authorList>
            <person name="Callol A."/>
            <person name="Pajuelo D."/>
            <person name="Ebbesson L."/>
            <person name="Teles M."/>
            <person name="MacKenzie S."/>
            <person name="Amaro C."/>
        </authorList>
    </citation>
    <scope>NUCLEOTIDE SEQUENCE</scope>
</reference>
<reference evidence="1" key="1">
    <citation type="submission" date="2014-11" db="EMBL/GenBank/DDBJ databases">
        <authorList>
            <person name="Amaro Gonzalez C."/>
        </authorList>
    </citation>
    <scope>NUCLEOTIDE SEQUENCE</scope>
</reference>